<dbReference type="PANTHER" id="PTHR10545">
    <property type="entry name" value="DIAMINE N-ACETYLTRANSFERASE"/>
    <property type="match status" value="1"/>
</dbReference>
<dbReference type="PIRSF" id="PIRSF037663">
    <property type="entry name" value="Acetyltransf_GNAT_prd"/>
    <property type="match status" value="1"/>
</dbReference>
<dbReference type="STRING" id="485916.Dtox_2151"/>
<evidence type="ECO:0000256" key="1">
    <source>
        <dbReference type="ARBA" id="ARBA00022679"/>
    </source>
</evidence>
<proteinExistence type="predicted"/>
<keyword evidence="2" id="KW-0012">Acyltransferase</keyword>
<dbReference type="InterPro" id="IPR000182">
    <property type="entry name" value="GNAT_dom"/>
</dbReference>
<sequence>MQIRIAVMEDINSVISLLKQFMIFENADLLTDIQYKSMFEIVIENPQKAIFVVAQKNNQLVGMLTMVFGFSTWKGKDYVIIDDVFVLPSYRLMGVATNLINNAFRIAEERNCVRVDLVTEIDNYMAQKLYDKLGFKQLRRILFTKVFQVGT</sequence>
<dbReference type="PROSITE" id="PS51186">
    <property type="entry name" value="GNAT"/>
    <property type="match status" value="1"/>
</dbReference>
<dbReference type="AlphaFoldDB" id="C8VZ68"/>
<dbReference type="HOGENOM" id="CLU_013985_34_9_9"/>
<name>C8VZ68_DESAS</name>
<dbReference type="EMBL" id="CP001720">
    <property type="protein sequence ID" value="ACV62978.1"/>
    <property type="molecule type" value="Genomic_DNA"/>
</dbReference>
<dbReference type="Proteomes" id="UP000002217">
    <property type="component" value="Chromosome"/>
</dbReference>
<gene>
    <name evidence="4" type="ordered locus">Dtox_2151</name>
</gene>
<evidence type="ECO:0000256" key="2">
    <source>
        <dbReference type="ARBA" id="ARBA00023315"/>
    </source>
</evidence>
<dbReference type="CDD" id="cd04301">
    <property type="entry name" value="NAT_SF"/>
    <property type="match status" value="1"/>
</dbReference>
<dbReference type="GO" id="GO:0008080">
    <property type="term" value="F:N-acetyltransferase activity"/>
    <property type="evidence" value="ECO:0007669"/>
    <property type="project" value="TreeGrafter"/>
</dbReference>
<dbReference type="KEGG" id="dae:Dtox_2151"/>
<evidence type="ECO:0000313" key="5">
    <source>
        <dbReference type="Proteomes" id="UP000002217"/>
    </source>
</evidence>
<dbReference type="Pfam" id="PF00583">
    <property type="entry name" value="Acetyltransf_1"/>
    <property type="match status" value="1"/>
</dbReference>
<dbReference type="Gene3D" id="3.40.630.30">
    <property type="match status" value="1"/>
</dbReference>
<dbReference type="PANTHER" id="PTHR10545:SF29">
    <property type="entry name" value="GH14572P-RELATED"/>
    <property type="match status" value="1"/>
</dbReference>
<accession>C8VZ68</accession>
<keyword evidence="5" id="KW-1185">Reference proteome</keyword>
<organism evidence="4 5">
    <name type="scientific">Desulfofarcimen acetoxidans (strain ATCC 49208 / DSM 771 / KCTC 5769 / VKM B-1644 / 5575)</name>
    <name type="common">Desulfotomaculum acetoxidans</name>
    <dbReference type="NCBI Taxonomy" id="485916"/>
    <lineage>
        <taxon>Bacteria</taxon>
        <taxon>Bacillati</taxon>
        <taxon>Bacillota</taxon>
        <taxon>Clostridia</taxon>
        <taxon>Eubacteriales</taxon>
        <taxon>Peptococcaceae</taxon>
        <taxon>Desulfofarcimen</taxon>
    </lineage>
</organism>
<dbReference type="InterPro" id="IPR016181">
    <property type="entry name" value="Acyl_CoA_acyltransferase"/>
</dbReference>
<dbReference type="InterPro" id="IPR017255">
    <property type="entry name" value="AcTrfase_GNAT_prd"/>
</dbReference>
<feature type="domain" description="N-acetyltransferase" evidence="3">
    <location>
        <begin position="1"/>
        <end position="151"/>
    </location>
</feature>
<dbReference type="SUPFAM" id="SSF55729">
    <property type="entry name" value="Acyl-CoA N-acyltransferases (Nat)"/>
    <property type="match status" value="1"/>
</dbReference>
<dbReference type="eggNOG" id="COG0456">
    <property type="taxonomic scope" value="Bacteria"/>
</dbReference>
<protein>
    <submittedName>
        <fullName evidence="4">GCN5-related N-acetyltransferase</fullName>
    </submittedName>
</protein>
<dbReference type="InterPro" id="IPR051016">
    <property type="entry name" value="Diverse_Substrate_AcTransf"/>
</dbReference>
<dbReference type="OrthoDB" id="9792929at2"/>
<keyword evidence="1 4" id="KW-0808">Transferase</keyword>
<evidence type="ECO:0000313" key="4">
    <source>
        <dbReference type="EMBL" id="ACV62978.1"/>
    </source>
</evidence>
<dbReference type="RefSeq" id="WP_015757682.1">
    <property type="nucleotide sequence ID" value="NC_013216.1"/>
</dbReference>
<reference evidence="4 5" key="1">
    <citation type="journal article" date="2009" name="Stand. Genomic Sci.">
        <title>Complete genome sequence of Desulfotomaculum acetoxidans type strain (5575).</title>
        <authorList>
            <person name="Spring S."/>
            <person name="Lapidus A."/>
            <person name="Schroder M."/>
            <person name="Gleim D."/>
            <person name="Sims D."/>
            <person name="Meincke L."/>
            <person name="Glavina Del Rio T."/>
            <person name="Tice H."/>
            <person name="Copeland A."/>
            <person name="Cheng J.F."/>
            <person name="Lucas S."/>
            <person name="Chen F."/>
            <person name="Nolan M."/>
            <person name="Bruce D."/>
            <person name="Goodwin L."/>
            <person name="Pitluck S."/>
            <person name="Ivanova N."/>
            <person name="Mavromatis K."/>
            <person name="Mikhailova N."/>
            <person name="Pati A."/>
            <person name="Chen A."/>
            <person name="Palaniappan K."/>
            <person name="Land M."/>
            <person name="Hauser L."/>
            <person name="Chang Y.J."/>
            <person name="Jeffries C.D."/>
            <person name="Chain P."/>
            <person name="Saunders E."/>
            <person name="Brettin T."/>
            <person name="Detter J.C."/>
            <person name="Goker M."/>
            <person name="Bristow J."/>
            <person name="Eisen J.A."/>
            <person name="Markowitz V."/>
            <person name="Hugenholtz P."/>
            <person name="Kyrpides N.C."/>
            <person name="Klenk H.P."/>
            <person name="Han C."/>
        </authorList>
    </citation>
    <scope>NUCLEOTIDE SEQUENCE [LARGE SCALE GENOMIC DNA]</scope>
    <source>
        <strain evidence="5">ATCC 49208 / DSM 771 / VKM B-1644</strain>
    </source>
</reference>
<evidence type="ECO:0000259" key="3">
    <source>
        <dbReference type="PROSITE" id="PS51186"/>
    </source>
</evidence>